<protein>
    <submittedName>
        <fullName evidence="4">Transcriptional regulator</fullName>
    </submittedName>
</protein>
<dbReference type="PANTHER" id="PTHR30204">
    <property type="entry name" value="REDOX-CYCLING DRUG-SENSING TRANSCRIPTIONAL ACTIVATOR SOXR"/>
    <property type="match status" value="1"/>
</dbReference>
<evidence type="ECO:0000313" key="4">
    <source>
        <dbReference type="EMBL" id="GHC66505.1"/>
    </source>
</evidence>
<dbReference type="AlphaFoldDB" id="A0A8J3DH46"/>
<evidence type="ECO:0000259" key="3">
    <source>
        <dbReference type="PROSITE" id="PS50937"/>
    </source>
</evidence>
<reference evidence="4" key="1">
    <citation type="journal article" date="2014" name="Int. J. Syst. Evol. Microbiol.">
        <title>Complete genome sequence of Corynebacterium casei LMG S-19264T (=DSM 44701T), isolated from a smear-ripened cheese.</title>
        <authorList>
            <consortium name="US DOE Joint Genome Institute (JGI-PGF)"/>
            <person name="Walter F."/>
            <person name="Albersmeier A."/>
            <person name="Kalinowski J."/>
            <person name="Ruckert C."/>
        </authorList>
    </citation>
    <scope>NUCLEOTIDE SEQUENCE</scope>
    <source>
        <strain evidence="4">KCTC 42097</strain>
    </source>
</reference>
<comment type="caution">
    <text evidence="4">The sequence shown here is derived from an EMBL/GenBank/DDBJ whole genome shotgun (WGS) entry which is preliminary data.</text>
</comment>
<sequence>MIASETIVPESAASCPDPEATIRIGELSKQFNVTLRALRFYETKGLLSPQRDGATRLYTSKDASKLALILMGRRIGFSLREVKQILEMYDPNGTNGRQFQFALRKSERQMIKLVQQQEELTASIKELEELTTTLRMRLSAIQRPMAA</sequence>
<dbReference type="PROSITE" id="PS50937">
    <property type="entry name" value="HTH_MERR_2"/>
    <property type="match status" value="1"/>
</dbReference>
<gene>
    <name evidence="4" type="ORF">GCM10010136_09650</name>
</gene>
<keyword evidence="5" id="KW-1185">Reference proteome</keyword>
<dbReference type="CDD" id="cd04776">
    <property type="entry name" value="HTH_GnyR"/>
    <property type="match status" value="1"/>
</dbReference>
<evidence type="ECO:0000313" key="5">
    <source>
        <dbReference type="Proteomes" id="UP000641137"/>
    </source>
</evidence>
<evidence type="ECO:0000256" key="2">
    <source>
        <dbReference type="SAM" id="Coils"/>
    </source>
</evidence>
<dbReference type="Pfam" id="PF13411">
    <property type="entry name" value="MerR_1"/>
    <property type="match status" value="1"/>
</dbReference>
<keyword evidence="2" id="KW-0175">Coiled coil</keyword>
<dbReference type="Proteomes" id="UP000641137">
    <property type="component" value="Unassembled WGS sequence"/>
</dbReference>
<dbReference type="SUPFAM" id="SSF46955">
    <property type="entry name" value="Putative DNA-binding domain"/>
    <property type="match status" value="1"/>
</dbReference>
<organism evidence="4 5">
    <name type="scientific">Limoniibacter endophyticus</name>
    <dbReference type="NCBI Taxonomy" id="1565040"/>
    <lineage>
        <taxon>Bacteria</taxon>
        <taxon>Pseudomonadati</taxon>
        <taxon>Pseudomonadota</taxon>
        <taxon>Alphaproteobacteria</taxon>
        <taxon>Hyphomicrobiales</taxon>
        <taxon>Bartonellaceae</taxon>
        <taxon>Limoniibacter</taxon>
    </lineage>
</organism>
<dbReference type="InterPro" id="IPR000551">
    <property type="entry name" value="MerR-type_HTH_dom"/>
</dbReference>
<dbReference type="Gene3D" id="1.10.1660.10">
    <property type="match status" value="1"/>
</dbReference>
<dbReference type="PANTHER" id="PTHR30204:SF58">
    <property type="entry name" value="HTH-TYPE TRANSCRIPTIONAL REGULATOR YFMP"/>
    <property type="match status" value="1"/>
</dbReference>
<dbReference type="InterPro" id="IPR047057">
    <property type="entry name" value="MerR_fam"/>
</dbReference>
<reference evidence="4" key="2">
    <citation type="submission" date="2020-09" db="EMBL/GenBank/DDBJ databases">
        <authorList>
            <person name="Sun Q."/>
            <person name="Kim S."/>
        </authorList>
    </citation>
    <scope>NUCLEOTIDE SEQUENCE</scope>
    <source>
        <strain evidence="4">KCTC 42097</strain>
    </source>
</reference>
<keyword evidence="1" id="KW-0238">DNA-binding</keyword>
<name>A0A8J3DH46_9HYPH</name>
<proteinExistence type="predicted"/>
<evidence type="ECO:0000256" key="1">
    <source>
        <dbReference type="ARBA" id="ARBA00023125"/>
    </source>
</evidence>
<feature type="domain" description="HTH merR-type" evidence="3">
    <location>
        <begin position="21"/>
        <end position="88"/>
    </location>
</feature>
<feature type="coiled-coil region" evidence="2">
    <location>
        <begin position="103"/>
        <end position="133"/>
    </location>
</feature>
<dbReference type="GO" id="GO:0003677">
    <property type="term" value="F:DNA binding"/>
    <property type="evidence" value="ECO:0007669"/>
    <property type="project" value="UniProtKB-KW"/>
</dbReference>
<dbReference type="InterPro" id="IPR009061">
    <property type="entry name" value="DNA-bd_dom_put_sf"/>
</dbReference>
<accession>A0A8J3DH46</accession>
<dbReference type="RefSeq" id="WP_189488472.1">
    <property type="nucleotide sequence ID" value="NZ_BMZO01000003.1"/>
</dbReference>
<dbReference type="EMBL" id="BMZO01000003">
    <property type="protein sequence ID" value="GHC66505.1"/>
    <property type="molecule type" value="Genomic_DNA"/>
</dbReference>
<dbReference type="GO" id="GO:0003700">
    <property type="term" value="F:DNA-binding transcription factor activity"/>
    <property type="evidence" value="ECO:0007669"/>
    <property type="project" value="InterPro"/>
</dbReference>
<dbReference type="SMART" id="SM00422">
    <property type="entry name" value="HTH_MERR"/>
    <property type="match status" value="1"/>
</dbReference>